<dbReference type="InterPro" id="IPR050130">
    <property type="entry name" value="ClpA_ClpB"/>
</dbReference>
<evidence type="ECO:0000256" key="2">
    <source>
        <dbReference type="ARBA" id="ARBA00022840"/>
    </source>
</evidence>
<dbReference type="GO" id="GO:0016887">
    <property type="term" value="F:ATP hydrolysis activity"/>
    <property type="evidence" value="ECO:0007669"/>
    <property type="project" value="InterPro"/>
</dbReference>
<organism evidence="5">
    <name type="scientific">uncultured marine group II/III euryarchaeote KM3_103_A07</name>
    <dbReference type="NCBI Taxonomy" id="1457846"/>
    <lineage>
        <taxon>Archaea</taxon>
        <taxon>Methanobacteriati</taxon>
        <taxon>Methanobacteriota</taxon>
        <taxon>environmental samples</taxon>
    </lineage>
</organism>
<dbReference type="CDD" id="cd19499">
    <property type="entry name" value="RecA-like_ClpB_Hsp104-like"/>
    <property type="match status" value="1"/>
</dbReference>
<reference evidence="5" key="1">
    <citation type="journal article" date="2014" name="Genome Biol. Evol.">
        <title>Pangenome evidence for extensive interdomain horizontal transfer affecting lineage core and shell genes in uncultured planktonic thaumarchaeota and euryarchaeota.</title>
        <authorList>
            <person name="Deschamps P."/>
            <person name="Zivanovic Y."/>
            <person name="Moreira D."/>
            <person name="Rodriguez-Valera F."/>
            <person name="Lopez-Garcia P."/>
        </authorList>
    </citation>
    <scope>NUCLEOTIDE SEQUENCE</scope>
</reference>
<keyword evidence="1" id="KW-0547">Nucleotide-binding</keyword>
<feature type="region of interest" description="Disordered" evidence="3">
    <location>
        <begin position="86"/>
        <end position="112"/>
    </location>
</feature>
<dbReference type="PANTHER" id="PTHR11638:SF18">
    <property type="entry name" value="HEAT SHOCK PROTEIN 104"/>
    <property type="match status" value="1"/>
</dbReference>
<dbReference type="PANTHER" id="PTHR11638">
    <property type="entry name" value="ATP-DEPENDENT CLP PROTEASE"/>
    <property type="match status" value="1"/>
</dbReference>
<dbReference type="PRINTS" id="PR00300">
    <property type="entry name" value="CLPPROTEASEA"/>
</dbReference>
<evidence type="ECO:0000259" key="4">
    <source>
        <dbReference type="SMART" id="SM00382"/>
    </source>
</evidence>
<dbReference type="Pfam" id="PF07724">
    <property type="entry name" value="AAA_2"/>
    <property type="match status" value="1"/>
</dbReference>
<dbReference type="InterPro" id="IPR027417">
    <property type="entry name" value="P-loop_NTPase"/>
</dbReference>
<dbReference type="GO" id="GO:0034605">
    <property type="term" value="P:cellular response to heat"/>
    <property type="evidence" value="ECO:0007669"/>
    <property type="project" value="TreeGrafter"/>
</dbReference>
<dbReference type="Gene3D" id="3.40.50.300">
    <property type="entry name" value="P-loop containing nucleotide triphosphate hydrolases"/>
    <property type="match status" value="1"/>
</dbReference>
<dbReference type="AlphaFoldDB" id="A0A075GBJ2"/>
<feature type="compositionally biased region" description="Acidic residues" evidence="3">
    <location>
        <begin position="87"/>
        <end position="98"/>
    </location>
</feature>
<dbReference type="InterPro" id="IPR003593">
    <property type="entry name" value="AAA+_ATPase"/>
</dbReference>
<proteinExistence type="predicted"/>
<dbReference type="SMART" id="SM00382">
    <property type="entry name" value="AAA"/>
    <property type="match status" value="1"/>
</dbReference>
<dbReference type="EMBL" id="KF900552">
    <property type="protein sequence ID" value="AIE99027.1"/>
    <property type="molecule type" value="Genomic_DNA"/>
</dbReference>
<keyword evidence="2" id="KW-0067">ATP-binding</keyword>
<evidence type="ECO:0000313" key="5">
    <source>
        <dbReference type="EMBL" id="AIE99027.1"/>
    </source>
</evidence>
<dbReference type="InterPro" id="IPR001270">
    <property type="entry name" value="ClpA/B"/>
</dbReference>
<protein>
    <submittedName>
        <fullName evidence="5">Chaperone protein ClpB</fullName>
    </submittedName>
</protein>
<feature type="domain" description="AAA+ ATPase" evidence="4">
    <location>
        <begin position="352"/>
        <end position="525"/>
    </location>
</feature>
<sequence length="623" mass="69540">MVDADWWRTLQREAGFRRCIVLYGNVRDLWYDAKSGRYLRLSQLLTSGLTNFDIRARWDRIDGLKFPDNSQLQRFIDTQQMMMPSADEGDDYDLDADEQPPSPAQSPTRFGDEVTAGGMEQAENAFPAMRMVLQSDYAKSLFVLDWSEHLLTSVNQQDLEERLLLTNLAKAVSDQPQSQLTGTALGQPTGLLIIVTPTLGALPPEFYNHDSRIRILPIPTPDLEQRRALLSTLSGDLLVKMGEEQGTYQAAASEILAELTDGMTCVDLRNIVALSKQSTNAMGPEALVNLYKFGEQDSPWEQLQEEKVAQAMSIIKQRVKGQDEAVSRVATMIVRAYLGLSGVQHSRRMTKPKGTLFFVGPTGVGKTELAKALAQFIFGDESNCVRFDMSEFSQEHADQRLIGAPPGYVGFEEGGQLTNAVAEKPFSVLLFDEIEKAHPRVLDKFLQILEDGRLTDGRGQTAHFSESVIVFTSNIGASEVKPGQSREDMKNAFMTAVTNHFNTELKRPELLNRFGDNIIVFDFIDDPEIRNQIMEAKLTGVREHLKERFNLTLDIGEVAIQSFVSQGNVSHGGRGLINVIERELINPMSIFIFENLHFIEAGGKRLVVSLDGHGSTSFKLEEN</sequence>
<accession>A0A075GBJ2</accession>
<evidence type="ECO:0000256" key="3">
    <source>
        <dbReference type="SAM" id="MobiDB-lite"/>
    </source>
</evidence>
<dbReference type="GO" id="GO:0005524">
    <property type="term" value="F:ATP binding"/>
    <property type="evidence" value="ECO:0007669"/>
    <property type="project" value="UniProtKB-KW"/>
</dbReference>
<dbReference type="SUPFAM" id="SSF52540">
    <property type="entry name" value="P-loop containing nucleoside triphosphate hydrolases"/>
    <property type="match status" value="1"/>
</dbReference>
<dbReference type="GO" id="GO:0005737">
    <property type="term" value="C:cytoplasm"/>
    <property type="evidence" value="ECO:0007669"/>
    <property type="project" value="TreeGrafter"/>
</dbReference>
<name>A0A075GBJ2_9EURY</name>
<evidence type="ECO:0000256" key="1">
    <source>
        <dbReference type="ARBA" id="ARBA00022741"/>
    </source>
</evidence>
<dbReference type="InterPro" id="IPR003959">
    <property type="entry name" value="ATPase_AAA_core"/>
</dbReference>